<keyword evidence="5" id="KW-0255">Endonuclease</keyword>
<dbReference type="GO" id="GO:0003677">
    <property type="term" value="F:DNA binding"/>
    <property type="evidence" value="ECO:0007669"/>
    <property type="project" value="UniProtKB-KW"/>
</dbReference>
<evidence type="ECO:0000256" key="3">
    <source>
        <dbReference type="ARBA" id="ARBA00023125"/>
    </source>
</evidence>
<proteinExistence type="inferred from homology"/>
<keyword evidence="5" id="KW-0378">Hydrolase</keyword>
<feature type="domain" description="Type I restriction modification DNA specificity" evidence="4">
    <location>
        <begin position="262"/>
        <end position="364"/>
    </location>
</feature>
<protein>
    <submittedName>
        <fullName evidence="5">Restriction endonuclease subunit S</fullName>
        <ecNumber evidence="5">3.1.21.-</ecNumber>
    </submittedName>
</protein>
<dbReference type="InterPro" id="IPR052021">
    <property type="entry name" value="Type-I_RS_S_subunit"/>
</dbReference>
<dbReference type="GO" id="GO:0016787">
    <property type="term" value="F:hydrolase activity"/>
    <property type="evidence" value="ECO:0007669"/>
    <property type="project" value="UniProtKB-KW"/>
</dbReference>
<dbReference type="InterPro" id="IPR000055">
    <property type="entry name" value="Restrct_endonuc_typeI_TRD"/>
</dbReference>
<dbReference type="PANTHER" id="PTHR30408">
    <property type="entry name" value="TYPE-1 RESTRICTION ENZYME ECOKI SPECIFICITY PROTEIN"/>
    <property type="match status" value="1"/>
</dbReference>
<dbReference type="InterPro" id="IPR044946">
    <property type="entry name" value="Restrct_endonuc_typeI_TRD_sf"/>
</dbReference>
<feature type="domain" description="Type I restriction modification DNA specificity" evidence="4">
    <location>
        <begin position="123"/>
        <end position="169"/>
    </location>
</feature>
<organism evidence="5">
    <name type="scientific">Pseudomonas iranensis</name>
    <dbReference type="NCBI Taxonomy" id="2745503"/>
    <lineage>
        <taxon>Bacteria</taxon>
        <taxon>Pseudomonadati</taxon>
        <taxon>Pseudomonadota</taxon>
        <taxon>Gammaproteobacteria</taxon>
        <taxon>Pseudomonadales</taxon>
        <taxon>Pseudomonadaceae</taxon>
        <taxon>Pseudomonas</taxon>
    </lineage>
</organism>
<accession>A0AAU7EWI5</accession>
<dbReference type="PANTHER" id="PTHR30408:SF12">
    <property type="entry name" value="TYPE I RESTRICTION ENZYME MJAVIII SPECIFICITY SUBUNIT"/>
    <property type="match status" value="1"/>
</dbReference>
<keyword evidence="2" id="KW-0680">Restriction system</keyword>
<dbReference type="EMBL" id="CP157354">
    <property type="protein sequence ID" value="XBL96002.1"/>
    <property type="molecule type" value="Genomic_DNA"/>
</dbReference>
<dbReference type="GO" id="GO:0004519">
    <property type="term" value="F:endonuclease activity"/>
    <property type="evidence" value="ECO:0007669"/>
    <property type="project" value="UniProtKB-KW"/>
</dbReference>
<reference evidence="5" key="1">
    <citation type="submission" date="2024-05" db="EMBL/GenBank/DDBJ databases">
        <title>Draft genome sequence of Pseudomonas iranensis M7D1.</title>
        <authorList>
            <person name="Miller S.L."/>
            <person name="Nsubuga A."/>
            <person name="Lu N."/>
            <person name="King J."/>
            <person name="Shears P."/>
            <person name="Lawson P.A."/>
        </authorList>
    </citation>
    <scope>NUCLEOTIDE SEQUENCE</scope>
    <source>
        <strain evidence="5">M7D1</strain>
    </source>
</reference>
<sequence length="392" mass="43847">MTYPLVEAGELMARRNGSVDPSKFKDELFELHSIPAFDAGQPELLLGSQIGSSKQIVQPGDVMISKIVPHIRRSSVVGSSTDARQIASGEWIVFRSERIFPNYLRHVLISDQFNARFMATVSGVGGSLLRARPAEVAKIKISLPPLPEQRRIAAILDKADGLRAKRREAIARLDLLLQSVFLQATADKAYEAISIGELLERKILLLHKDGNHGSQYPRKEEFGIEGIPFFSAKNLLDDGRIEMNEIQRLGEIKARQLKIGWIEAGDVLLAHNASVGKVALYRGEFEKALIGTSLTAYRPNKEFLRSEFLFMALRSSEFQRNLTKDMSQTTRNQVPITAQRRLTVRIPPIDVQDKIVQAVATLTKQKEKYMRHEASLNSLFLSLQESAFTGAL</sequence>
<dbReference type="GO" id="GO:0009307">
    <property type="term" value="P:DNA restriction-modification system"/>
    <property type="evidence" value="ECO:0007669"/>
    <property type="project" value="UniProtKB-KW"/>
</dbReference>
<dbReference type="SUPFAM" id="SSF116734">
    <property type="entry name" value="DNA methylase specificity domain"/>
    <property type="match status" value="2"/>
</dbReference>
<dbReference type="AlphaFoldDB" id="A0AAU7EWI5"/>
<name>A0AAU7EWI5_9PSED</name>
<gene>
    <name evidence="5" type="ORF">ABHN08_25605</name>
</gene>
<dbReference type="REBASE" id="836826">
    <property type="entry name" value="S.PirM7D1ORF25610P"/>
</dbReference>
<evidence type="ECO:0000313" key="5">
    <source>
        <dbReference type="EMBL" id="XBL96002.1"/>
    </source>
</evidence>
<evidence type="ECO:0000256" key="1">
    <source>
        <dbReference type="ARBA" id="ARBA00010923"/>
    </source>
</evidence>
<comment type="similarity">
    <text evidence="1">Belongs to the type-I restriction system S methylase family.</text>
</comment>
<keyword evidence="3" id="KW-0238">DNA-binding</keyword>
<keyword evidence="5" id="KW-0540">Nuclease</keyword>
<evidence type="ECO:0000256" key="2">
    <source>
        <dbReference type="ARBA" id="ARBA00022747"/>
    </source>
</evidence>
<evidence type="ECO:0000259" key="4">
    <source>
        <dbReference type="Pfam" id="PF01420"/>
    </source>
</evidence>
<dbReference type="EC" id="3.1.21.-" evidence="5"/>
<dbReference type="Pfam" id="PF01420">
    <property type="entry name" value="Methylase_S"/>
    <property type="match status" value="2"/>
</dbReference>
<dbReference type="Gene3D" id="3.90.220.20">
    <property type="entry name" value="DNA methylase specificity domains"/>
    <property type="match status" value="2"/>
</dbReference>